<dbReference type="EMBL" id="FLQV01000633">
    <property type="protein sequence ID" value="SBS96892.1"/>
    <property type="molecule type" value="Genomic_DNA"/>
</dbReference>
<dbReference type="Proteomes" id="UP000078546">
    <property type="component" value="Unassembled WGS sequence"/>
</dbReference>
<evidence type="ECO:0000313" key="2">
    <source>
        <dbReference type="EMBL" id="SBS96892.1"/>
    </source>
</evidence>
<name>A0A1A8WZQ6_PLAOA</name>
<gene>
    <name evidence="2" type="ORF">POVCU1_034410</name>
</gene>
<accession>A0A1A8WZQ6</accession>
<feature type="region of interest" description="Disordered" evidence="1">
    <location>
        <begin position="603"/>
        <end position="632"/>
    </location>
</feature>
<reference evidence="3" key="1">
    <citation type="submission" date="2016-05" db="EMBL/GenBank/DDBJ databases">
        <authorList>
            <person name="Naeem Raeece"/>
        </authorList>
    </citation>
    <scope>NUCLEOTIDE SEQUENCE [LARGE SCALE GENOMIC DNA]</scope>
</reference>
<evidence type="ECO:0000313" key="3">
    <source>
        <dbReference type="Proteomes" id="UP000078546"/>
    </source>
</evidence>
<evidence type="ECO:0000256" key="1">
    <source>
        <dbReference type="SAM" id="MobiDB-lite"/>
    </source>
</evidence>
<proteinExistence type="predicted"/>
<protein>
    <submittedName>
        <fullName evidence="2">Uncharacterized protein</fullName>
    </submittedName>
</protein>
<organism evidence="2 3">
    <name type="scientific">Plasmodium ovale curtisi</name>
    <dbReference type="NCBI Taxonomy" id="864141"/>
    <lineage>
        <taxon>Eukaryota</taxon>
        <taxon>Sar</taxon>
        <taxon>Alveolata</taxon>
        <taxon>Apicomplexa</taxon>
        <taxon>Aconoidasida</taxon>
        <taxon>Haemosporida</taxon>
        <taxon>Plasmodiidae</taxon>
        <taxon>Plasmodium</taxon>
        <taxon>Plasmodium (Plasmodium)</taxon>
    </lineage>
</organism>
<sequence length="632" mass="74423">MNKNFTDKSNEYGKRLLSASITREMKENEERINLNKLPVDSLEKNDFIAYMELTLENLIISRYLFDIRDERGSPMRNSIQITRFIIMKSRNHIMGTCVSNRVILCYCNDKESNTILQNLMEELKNNYSVYMKLEENIENHTRYIEKQLLSYIIQFTLVCKYLQCGKWIHIWDNMDTIIESKFFGNNKEKYFNCIGFKFSIINNDYDILNDMKKYIHKIKIHLKVTINIYKVLPIGKDMCENMYVYCLPRCSMKATILNNITCSSNNKKKNFNYKNYWLDIHGYILNDISIEKIIQVKLYKGIFKYPQGVLLRDNIYKINIPTKKKDFFYICSFLYKFELLKKSKIKLLTHSDNLKFDTNSYVLMQNVNIETDPNKDFYSKLNKLCSNNFEDNNLRQEMFNKNIKETFYNNAYNMYGNTITGSMKSLNLNFNKEQKNEYIKCNDFNRDNVKNIDTFLRESSLNYRDNYGQKTAVSGKQKSWNYQHSQGESHDCVTVGTDILHKSDHHPNAVLRPTVIATTDTAATGATSETYRKNEDKRLDTYLHAVTATYKSQLKNDARTDFTDVHMFEGLNAQVILSKEFQNFLDNTEEAALYTGGNPQTVDFDKREKKRPNFVVYNNQHSTGESHKNARP</sequence>
<dbReference type="AlphaFoldDB" id="A0A1A8WZQ6"/>